<evidence type="ECO:0000256" key="3">
    <source>
        <dbReference type="ARBA" id="ARBA00022692"/>
    </source>
</evidence>
<evidence type="ECO:0000256" key="5">
    <source>
        <dbReference type="ARBA" id="ARBA00023136"/>
    </source>
</evidence>
<dbReference type="InterPro" id="IPR036259">
    <property type="entry name" value="MFS_trans_sf"/>
</dbReference>
<evidence type="ECO:0000256" key="6">
    <source>
        <dbReference type="SAM" id="Phobius"/>
    </source>
</evidence>
<feature type="transmembrane region" description="Helical" evidence="6">
    <location>
        <begin position="134"/>
        <end position="153"/>
    </location>
</feature>
<dbReference type="Proteomes" id="UP000280501">
    <property type="component" value="Unassembled WGS sequence"/>
</dbReference>
<reference evidence="8 9" key="1">
    <citation type="submission" date="2018-11" db="EMBL/GenBank/DDBJ databases">
        <title>Sequencing the genomes of 1000 actinobacteria strains.</title>
        <authorList>
            <person name="Klenk H.-P."/>
        </authorList>
    </citation>
    <scope>NUCLEOTIDE SEQUENCE [LARGE SCALE GENOMIC DNA]</scope>
    <source>
        <strain evidence="8 9">DSM 15700</strain>
    </source>
</reference>
<dbReference type="PANTHER" id="PTHR43124">
    <property type="entry name" value="PURINE EFFLUX PUMP PBUE"/>
    <property type="match status" value="1"/>
</dbReference>
<dbReference type="AlphaFoldDB" id="A0A3N4Z8E4"/>
<dbReference type="SUPFAM" id="SSF103473">
    <property type="entry name" value="MFS general substrate transporter"/>
    <property type="match status" value="1"/>
</dbReference>
<protein>
    <submittedName>
        <fullName evidence="8">DHA1 family inner membrane transport protein</fullName>
    </submittedName>
</protein>
<dbReference type="InterPro" id="IPR020846">
    <property type="entry name" value="MFS_dom"/>
</dbReference>
<evidence type="ECO:0000256" key="2">
    <source>
        <dbReference type="ARBA" id="ARBA00022475"/>
    </source>
</evidence>
<evidence type="ECO:0000259" key="7">
    <source>
        <dbReference type="PROSITE" id="PS50850"/>
    </source>
</evidence>
<evidence type="ECO:0000256" key="1">
    <source>
        <dbReference type="ARBA" id="ARBA00004651"/>
    </source>
</evidence>
<keyword evidence="5 6" id="KW-0472">Membrane</keyword>
<dbReference type="PANTHER" id="PTHR43124:SF3">
    <property type="entry name" value="CHLORAMPHENICOL EFFLUX PUMP RV0191"/>
    <property type="match status" value="1"/>
</dbReference>
<name>A0A3N4Z8E4_9MICO</name>
<keyword evidence="9" id="KW-1185">Reference proteome</keyword>
<organism evidence="8 9">
    <name type="scientific">Myceligenerans xiligouense</name>
    <dbReference type="NCBI Taxonomy" id="253184"/>
    <lineage>
        <taxon>Bacteria</taxon>
        <taxon>Bacillati</taxon>
        <taxon>Actinomycetota</taxon>
        <taxon>Actinomycetes</taxon>
        <taxon>Micrococcales</taxon>
        <taxon>Promicromonosporaceae</taxon>
        <taxon>Myceligenerans</taxon>
    </lineage>
</organism>
<feature type="transmembrane region" description="Helical" evidence="6">
    <location>
        <begin position="205"/>
        <end position="232"/>
    </location>
</feature>
<dbReference type="OrthoDB" id="9814237at2"/>
<keyword evidence="4 6" id="KW-1133">Transmembrane helix</keyword>
<feature type="transmembrane region" description="Helical" evidence="6">
    <location>
        <begin position="165"/>
        <end position="184"/>
    </location>
</feature>
<dbReference type="GO" id="GO:0022857">
    <property type="term" value="F:transmembrane transporter activity"/>
    <property type="evidence" value="ECO:0007669"/>
    <property type="project" value="InterPro"/>
</dbReference>
<dbReference type="PROSITE" id="PS50850">
    <property type="entry name" value="MFS"/>
    <property type="match status" value="1"/>
</dbReference>
<evidence type="ECO:0000256" key="4">
    <source>
        <dbReference type="ARBA" id="ARBA00022989"/>
    </source>
</evidence>
<feature type="transmembrane region" description="Helical" evidence="6">
    <location>
        <begin position="105"/>
        <end position="127"/>
    </location>
</feature>
<feature type="transmembrane region" description="Helical" evidence="6">
    <location>
        <begin position="365"/>
        <end position="384"/>
    </location>
</feature>
<sequence>MSGARGLPAGLVALALGGFGIGLTEFVILGLLPEVAADFAVTIPQAGHLVSGYALSVAVGGVLVTAGTAAMRPKRVLVWLMVFFIAGNFLSAIADTYAVMMAGRIVAALCHGAFFGIGSVLAASLVPPHRSAQAISIMFAGLTVANVLGVPLGTLLGQNLGWRSTFWTITVIGVVALAGLLRFIPDRAADERAPGQLRREVAAFASGQVWLSILVTVFGFGAMFGAFTYIAPLLTDVAGYPSDAVPWLLVVFGVGLFAGNLAGGKAADRFLDRTLLTLLGALVLVLGGFALVAGSPWAAAGALFLLGSVGFASVPGMQMRVLRFASSAPTLASGVNISAFNLGNAIGAWLGGLTIAAGFGYRSPLVVGAVLALVALVLMTSATLSDRRSRTDPAPLTTSLTGTTV</sequence>
<gene>
    <name evidence="8" type="ORF">EDD34_2243</name>
</gene>
<feature type="transmembrane region" description="Helical" evidence="6">
    <location>
        <begin position="52"/>
        <end position="70"/>
    </location>
</feature>
<dbReference type="GO" id="GO:0005886">
    <property type="term" value="C:plasma membrane"/>
    <property type="evidence" value="ECO:0007669"/>
    <property type="project" value="UniProtKB-SubCell"/>
</dbReference>
<evidence type="ECO:0000313" key="8">
    <source>
        <dbReference type="EMBL" id="RPF21612.1"/>
    </source>
</evidence>
<keyword evidence="3 6" id="KW-0812">Transmembrane</keyword>
<evidence type="ECO:0000313" key="9">
    <source>
        <dbReference type="Proteomes" id="UP000280501"/>
    </source>
</evidence>
<dbReference type="Pfam" id="PF07690">
    <property type="entry name" value="MFS_1"/>
    <property type="match status" value="1"/>
</dbReference>
<comment type="caution">
    <text evidence="8">The sequence shown here is derived from an EMBL/GenBank/DDBJ whole genome shotgun (WGS) entry which is preliminary data.</text>
</comment>
<dbReference type="EMBL" id="RKQZ01000001">
    <property type="protein sequence ID" value="RPF21612.1"/>
    <property type="molecule type" value="Genomic_DNA"/>
</dbReference>
<feature type="transmembrane region" description="Helical" evidence="6">
    <location>
        <begin position="299"/>
        <end position="317"/>
    </location>
</feature>
<feature type="transmembrane region" description="Helical" evidence="6">
    <location>
        <begin position="77"/>
        <end position="99"/>
    </location>
</feature>
<feature type="transmembrane region" description="Helical" evidence="6">
    <location>
        <begin position="338"/>
        <end position="359"/>
    </location>
</feature>
<accession>A0A3N4Z8E4</accession>
<feature type="transmembrane region" description="Helical" evidence="6">
    <location>
        <begin position="244"/>
        <end position="263"/>
    </location>
</feature>
<dbReference type="CDD" id="cd17324">
    <property type="entry name" value="MFS_NepI_like"/>
    <property type="match status" value="1"/>
</dbReference>
<dbReference type="RefSeq" id="WP_123814639.1">
    <property type="nucleotide sequence ID" value="NZ_RKQZ01000001.1"/>
</dbReference>
<dbReference type="InterPro" id="IPR050189">
    <property type="entry name" value="MFS_Efflux_Transporters"/>
</dbReference>
<feature type="domain" description="Major facilitator superfamily (MFS) profile" evidence="7">
    <location>
        <begin position="10"/>
        <end position="387"/>
    </location>
</feature>
<dbReference type="InterPro" id="IPR011701">
    <property type="entry name" value="MFS"/>
</dbReference>
<feature type="transmembrane region" description="Helical" evidence="6">
    <location>
        <begin position="12"/>
        <end position="32"/>
    </location>
</feature>
<keyword evidence="2" id="KW-1003">Cell membrane</keyword>
<proteinExistence type="predicted"/>
<comment type="subcellular location">
    <subcellularLocation>
        <location evidence="1">Cell membrane</location>
        <topology evidence="1">Multi-pass membrane protein</topology>
    </subcellularLocation>
</comment>
<feature type="transmembrane region" description="Helical" evidence="6">
    <location>
        <begin position="275"/>
        <end position="293"/>
    </location>
</feature>
<dbReference type="Gene3D" id="1.20.1250.20">
    <property type="entry name" value="MFS general substrate transporter like domains"/>
    <property type="match status" value="2"/>
</dbReference>